<evidence type="ECO:0000313" key="3">
    <source>
        <dbReference type="EMBL" id="CAG7722051.1"/>
    </source>
</evidence>
<dbReference type="GO" id="GO:0016197">
    <property type="term" value="P:endosomal transport"/>
    <property type="evidence" value="ECO:0007669"/>
    <property type="project" value="TreeGrafter"/>
</dbReference>
<reference evidence="3" key="1">
    <citation type="submission" date="2021-06" db="EMBL/GenBank/DDBJ databases">
        <authorList>
            <person name="Hodson N. C."/>
            <person name="Mongue J. A."/>
            <person name="Jaron S. K."/>
        </authorList>
    </citation>
    <scope>NUCLEOTIDE SEQUENCE</scope>
</reference>
<dbReference type="InterPro" id="IPR053202">
    <property type="entry name" value="EGF_Rcpt_Signaling_Reg"/>
</dbReference>
<evidence type="ECO:0000259" key="2">
    <source>
        <dbReference type="Pfam" id="PF05050"/>
    </source>
</evidence>
<feature type="domain" description="Methyltransferase FkbM" evidence="2">
    <location>
        <begin position="462"/>
        <end position="615"/>
    </location>
</feature>
<feature type="transmembrane region" description="Helical" evidence="1">
    <location>
        <begin position="29"/>
        <end position="48"/>
    </location>
</feature>
<gene>
    <name evidence="3" type="ORF">AFUS01_LOCUS11225</name>
</gene>
<feature type="domain" description="Methyltransferase FkbM" evidence="2">
    <location>
        <begin position="143"/>
        <end position="290"/>
    </location>
</feature>
<dbReference type="AlphaFoldDB" id="A0A8J2JL54"/>
<dbReference type="GO" id="GO:0005886">
    <property type="term" value="C:plasma membrane"/>
    <property type="evidence" value="ECO:0007669"/>
    <property type="project" value="TreeGrafter"/>
</dbReference>
<evidence type="ECO:0000313" key="4">
    <source>
        <dbReference type="Proteomes" id="UP000708208"/>
    </source>
</evidence>
<dbReference type="GO" id="GO:0006888">
    <property type="term" value="P:endoplasmic reticulum to Golgi vesicle-mediated transport"/>
    <property type="evidence" value="ECO:0007669"/>
    <property type="project" value="TreeGrafter"/>
</dbReference>
<dbReference type="Pfam" id="PF05050">
    <property type="entry name" value="Methyltransf_21"/>
    <property type="match status" value="2"/>
</dbReference>
<feature type="transmembrane region" description="Helical" evidence="1">
    <location>
        <begin position="334"/>
        <end position="353"/>
    </location>
</feature>
<dbReference type="InterPro" id="IPR006342">
    <property type="entry name" value="FkbM_mtfrase"/>
</dbReference>
<dbReference type="Proteomes" id="UP000708208">
    <property type="component" value="Unassembled WGS sequence"/>
</dbReference>
<name>A0A8J2JL54_9HEXA</name>
<keyword evidence="1" id="KW-0472">Membrane</keyword>
<keyword evidence="1" id="KW-0812">Transmembrane</keyword>
<sequence>MDVLQKIKSTIIQELRSAQLNTDPLLKKLIAIFLLVFVSQLIILNVFFPIEELEQDGILPPIKMSFPSKPSTMQDRFEYSFKDLRAQMDKELLRKIWAEMNHPLGKGDLSGDIDHLFEHSDNKILPRIHELLNYKRGGFFVEYGASDGANHSYTLYFERQKDFTGLLIEPDPNAFKRLMELRRNVWAINSGVSIHPIEKQCTFIRWDHGGRIMKDFAQDALKGTFDLFNITCFPLTSMLLAISQPSIDLLILNIEGASLNILKTITWTQFDIQLIVVIEGPHHQDKEDSLEKYMIYQGFDNRGIIEGPWTTNRIRNTLRKLKAKQKNNSVESSLCLIFVLMMVFNLGAIFFLWPAPDDPAVLYAESILAIPMPMKIQQLKPIRSIQDRFKYAVKELKSQVGVETIREIRKNWLKLPPTVGTPINETFLSKFGRSTSLKAQRFQDRILEVLPTERNGFYVEYGAFNGIADSYTFYLGFFKNWSGLLIEADPKYFQKLTEVGRNAWTINCCLSIHPRVEKNKMLRYKYADRLSIMAEFADMSGMEDKPTDEFEAQCFPLISILLAANVTTVDYLSLQAEGAALHILKTHLWHLVHIKVISIIESDSHADKAASFNAVLPKFGYISRGILPMYNSKAFIFVHEKYI</sequence>
<keyword evidence="4" id="KW-1185">Reference proteome</keyword>
<dbReference type="GO" id="GO:0005789">
    <property type="term" value="C:endoplasmic reticulum membrane"/>
    <property type="evidence" value="ECO:0007669"/>
    <property type="project" value="TreeGrafter"/>
</dbReference>
<accession>A0A8J2JL54</accession>
<keyword evidence="1" id="KW-1133">Transmembrane helix</keyword>
<organism evidence="3 4">
    <name type="scientific">Allacma fusca</name>
    <dbReference type="NCBI Taxonomy" id="39272"/>
    <lineage>
        <taxon>Eukaryota</taxon>
        <taxon>Metazoa</taxon>
        <taxon>Ecdysozoa</taxon>
        <taxon>Arthropoda</taxon>
        <taxon>Hexapoda</taxon>
        <taxon>Collembola</taxon>
        <taxon>Symphypleona</taxon>
        <taxon>Sminthuridae</taxon>
        <taxon>Allacma</taxon>
    </lineage>
</organism>
<proteinExistence type="predicted"/>
<protein>
    <recommendedName>
        <fullName evidence="2">Methyltransferase FkbM domain-containing protein</fullName>
    </recommendedName>
</protein>
<dbReference type="PANTHER" id="PTHR34009">
    <property type="entry name" value="PROTEIN STAR"/>
    <property type="match status" value="1"/>
</dbReference>
<dbReference type="EMBL" id="CAJVCH010085665">
    <property type="protein sequence ID" value="CAG7722051.1"/>
    <property type="molecule type" value="Genomic_DNA"/>
</dbReference>
<dbReference type="GO" id="GO:0031902">
    <property type="term" value="C:late endosome membrane"/>
    <property type="evidence" value="ECO:0007669"/>
    <property type="project" value="TreeGrafter"/>
</dbReference>
<dbReference type="PANTHER" id="PTHR34009:SF2">
    <property type="entry name" value="PROTEIN STAR"/>
    <property type="match status" value="1"/>
</dbReference>
<dbReference type="OrthoDB" id="6357215at2759"/>
<evidence type="ECO:0000256" key="1">
    <source>
        <dbReference type="SAM" id="Phobius"/>
    </source>
</evidence>
<dbReference type="GO" id="GO:0005794">
    <property type="term" value="C:Golgi apparatus"/>
    <property type="evidence" value="ECO:0007669"/>
    <property type="project" value="TreeGrafter"/>
</dbReference>
<comment type="caution">
    <text evidence="3">The sequence shown here is derived from an EMBL/GenBank/DDBJ whole genome shotgun (WGS) entry which is preliminary data.</text>
</comment>